<protein>
    <submittedName>
        <fullName evidence="3">AraC family transcriptional regulator</fullName>
    </submittedName>
</protein>
<dbReference type="Proteomes" id="UP001528411">
    <property type="component" value="Unassembled WGS sequence"/>
</dbReference>
<comment type="caution">
    <text evidence="3">The sequence shown here is derived from an EMBL/GenBank/DDBJ whole genome shotgun (WGS) entry which is preliminary data.</text>
</comment>
<evidence type="ECO:0000313" key="3">
    <source>
        <dbReference type="EMBL" id="MDC2890725.1"/>
    </source>
</evidence>
<dbReference type="Pfam" id="PF02311">
    <property type="entry name" value="AraC_binding"/>
    <property type="match status" value="1"/>
</dbReference>
<proteinExistence type="predicted"/>
<feature type="domain" description="HTH araC/xylS-type" evidence="2">
    <location>
        <begin position="177"/>
        <end position="278"/>
    </location>
</feature>
<evidence type="ECO:0000313" key="4">
    <source>
        <dbReference type="Proteomes" id="UP001528411"/>
    </source>
</evidence>
<name>A0ABT5FHP6_9GAMM</name>
<keyword evidence="1" id="KW-0238">DNA-binding</keyword>
<dbReference type="PROSITE" id="PS01124">
    <property type="entry name" value="HTH_ARAC_FAMILY_2"/>
    <property type="match status" value="1"/>
</dbReference>
<dbReference type="EMBL" id="JAQOMS010000002">
    <property type="protein sequence ID" value="MDC2890725.1"/>
    <property type="molecule type" value="Genomic_DNA"/>
</dbReference>
<reference evidence="3 4" key="1">
    <citation type="submission" date="2023-01" db="EMBL/GenBank/DDBJ databases">
        <title>Psychrosphaera sp. nov., isolated from marine algae.</title>
        <authorList>
            <person name="Bayburt H."/>
            <person name="Choi B.J."/>
            <person name="Kim J.M."/>
            <person name="Choi D.G."/>
            <person name="Jeon C.O."/>
        </authorList>
    </citation>
    <scope>NUCLEOTIDE SEQUENCE [LARGE SCALE GENOMIC DNA]</scope>
    <source>
        <strain evidence="3 4">G1-22</strain>
    </source>
</reference>
<sequence length="285" mass="33289">MKRAYCEPFCIEKGYAFEIHNVAYDIHQPYSCFMHFHEVHEFIIFDQVDGNYFYNQGQSKLESNDVVFTPAMETHDFELNDGAKSWHIIQLLPEFFHQDDIAHYASFFNQGMHLRIDDVNQQELKQIVAWLLASYQVDPQSAKSKTLLKLLIIWIAEHATAVTAPNILPITATVGYERLLPVINRFRHDSAVRFSLVDAAKMCHLSPSYFSRLFKKIFRFSFSEYVLRHKLYSAARILSMADVSITELSYDLDFSSPSHFIAQFKRQFSMTPLQYQKSVIKRSNM</sequence>
<dbReference type="InterPro" id="IPR003313">
    <property type="entry name" value="AraC-bd"/>
</dbReference>
<dbReference type="PANTHER" id="PTHR43280">
    <property type="entry name" value="ARAC-FAMILY TRANSCRIPTIONAL REGULATOR"/>
    <property type="match status" value="1"/>
</dbReference>
<gene>
    <name evidence="3" type="ORF">PN838_20735</name>
</gene>
<keyword evidence="4" id="KW-1185">Reference proteome</keyword>
<dbReference type="SMART" id="SM00342">
    <property type="entry name" value="HTH_ARAC"/>
    <property type="match status" value="1"/>
</dbReference>
<dbReference type="PANTHER" id="PTHR43280:SF2">
    <property type="entry name" value="HTH-TYPE TRANSCRIPTIONAL REGULATOR EXSA"/>
    <property type="match status" value="1"/>
</dbReference>
<evidence type="ECO:0000256" key="1">
    <source>
        <dbReference type="ARBA" id="ARBA00023125"/>
    </source>
</evidence>
<evidence type="ECO:0000259" key="2">
    <source>
        <dbReference type="PROSITE" id="PS01124"/>
    </source>
</evidence>
<organism evidence="3 4">
    <name type="scientific">Psychrosphaera algicola</name>
    <dbReference type="NCBI Taxonomy" id="3023714"/>
    <lineage>
        <taxon>Bacteria</taxon>
        <taxon>Pseudomonadati</taxon>
        <taxon>Pseudomonadota</taxon>
        <taxon>Gammaproteobacteria</taxon>
        <taxon>Alteromonadales</taxon>
        <taxon>Pseudoalteromonadaceae</taxon>
        <taxon>Psychrosphaera</taxon>
    </lineage>
</organism>
<accession>A0ABT5FHP6</accession>
<dbReference type="Pfam" id="PF12833">
    <property type="entry name" value="HTH_18"/>
    <property type="match status" value="1"/>
</dbReference>
<dbReference type="InterPro" id="IPR018060">
    <property type="entry name" value="HTH_AraC"/>
</dbReference>
<dbReference type="RefSeq" id="WP_215965421.1">
    <property type="nucleotide sequence ID" value="NZ_JAQOMS010000002.1"/>
</dbReference>